<accession>A0A4P9YAA1</accession>
<dbReference type="Proteomes" id="UP000281549">
    <property type="component" value="Unassembled WGS sequence"/>
</dbReference>
<gene>
    <name evidence="2" type="ORF">ROZALSC1DRAFT_25738</name>
</gene>
<proteinExistence type="predicted"/>
<feature type="region of interest" description="Disordered" evidence="1">
    <location>
        <begin position="46"/>
        <end position="65"/>
    </location>
</feature>
<sequence length="137" mass="15403">FYESMSGKWSYSARPRGFTLQLVAVSLVRRSSRLAAKPKVDYCESSKRNVASKAPKAPAQKRPLKGSKRVADVECACSTPIIKPEAVKRLRAISVSPIRYPICFSLMRRKRLREDYDLDELTISCPGTPKRVKCSIP</sequence>
<evidence type="ECO:0000313" key="2">
    <source>
        <dbReference type="EMBL" id="RKP16038.1"/>
    </source>
</evidence>
<evidence type="ECO:0000313" key="3">
    <source>
        <dbReference type="Proteomes" id="UP000281549"/>
    </source>
</evidence>
<dbReference type="EMBL" id="ML007102">
    <property type="protein sequence ID" value="RKP16038.1"/>
    <property type="molecule type" value="Genomic_DNA"/>
</dbReference>
<evidence type="ECO:0000256" key="1">
    <source>
        <dbReference type="SAM" id="MobiDB-lite"/>
    </source>
</evidence>
<feature type="non-terminal residue" evidence="2">
    <location>
        <position position="1"/>
    </location>
</feature>
<reference evidence="3" key="1">
    <citation type="journal article" date="2018" name="Nat. Microbiol.">
        <title>Leveraging single-cell genomics to expand the fungal tree of life.</title>
        <authorList>
            <person name="Ahrendt S.R."/>
            <person name="Quandt C.A."/>
            <person name="Ciobanu D."/>
            <person name="Clum A."/>
            <person name="Salamov A."/>
            <person name="Andreopoulos B."/>
            <person name="Cheng J.F."/>
            <person name="Woyke T."/>
            <person name="Pelin A."/>
            <person name="Henrissat B."/>
            <person name="Reynolds N.K."/>
            <person name="Benny G.L."/>
            <person name="Smith M.E."/>
            <person name="James T.Y."/>
            <person name="Grigoriev I.V."/>
        </authorList>
    </citation>
    <scope>NUCLEOTIDE SEQUENCE [LARGE SCALE GENOMIC DNA]</scope>
    <source>
        <strain evidence="3">CSF55</strain>
    </source>
</reference>
<protein>
    <submittedName>
        <fullName evidence="2">Uncharacterized protein</fullName>
    </submittedName>
</protein>
<name>A0A4P9YAA1_ROZAC</name>
<organism evidence="2 3">
    <name type="scientific">Rozella allomycis (strain CSF55)</name>
    <dbReference type="NCBI Taxonomy" id="988480"/>
    <lineage>
        <taxon>Eukaryota</taxon>
        <taxon>Fungi</taxon>
        <taxon>Fungi incertae sedis</taxon>
        <taxon>Cryptomycota</taxon>
        <taxon>Cryptomycota incertae sedis</taxon>
        <taxon>Rozella</taxon>
    </lineage>
</organism>
<dbReference type="AlphaFoldDB" id="A0A4P9YAA1"/>